<evidence type="ECO:0000259" key="2">
    <source>
        <dbReference type="PROSITE" id="PS50206"/>
    </source>
</evidence>
<name>A0A1X6Y9I3_9RHOB</name>
<dbReference type="PROSITE" id="PS00380">
    <property type="entry name" value="RHODANESE_1"/>
    <property type="match status" value="1"/>
</dbReference>
<proteinExistence type="predicted"/>
<evidence type="ECO:0000313" key="3">
    <source>
        <dbReference type="EMBL" id="SLN14548.1"/>
    </source>
</evidence>
<dbReference type="PROSITE" id="PS50206">
    <property type="entry name" value="RHODANESE_3"/>
    <property type="match status" value="1"/>
</dbReference>
<dbReference type="AlphaFoldDB" id="A0A1X6Y9I3"/>
<dbReference type="EC" id="2.9.1.-" evidence="3"/>
<dbReference type="InterPro" id="IPR017582">
    <property type="entry name" value="SelU"/>
</dbReference>
<dbReference type="Proteomes" id="UP000193207">
    <property type="component" value="Unassembled WGS sequence"/>
</dbReference>
<dbReference type="GO" id="GO:0002098">
    <property type="term" value="P:tRNA wobble uridine modification"/>
    <property type="evidence" value="ECO:0007669"/>
    <property type="project" value="InterPro"/>
</dbReference>
<dbReference type="OrthoDB" id="9808735at2"/>
<dbReference type="NCBIfam" id="NF008750">
    <property type="entry name" value="PRK11784.1-2"/>
    <property type="match status" value="1"/>
</dbReference>
<dbReference type="PANTHER" id="PTHR30401:SF0">
    <property type="entry name" value="TRNA 2-SELENOURIDINE SYNTHASE"/>
    <property type="match status" value="1"/>
</dbReference>
<dbReference type="InterPro" id="IPR058840">
    <property type="entry name" value="AAA_SelU"/>
</dbReference>
<dbReference type="RefSeq" id="WP_085816029.1">
    <property type="nucleotide sequence ID" value="NZ_FWFU01000001.1"/>
</dbReference>
<dbReference type="Gene3D" id="3.40.250.10">
    <property type="entry name" value="Rhodanese-like domain"/>
    <property type="match status" value="1"/>
</dbReference>
<feature type="domain" description="Rhodanese" evidence="2">
    <location>
        <begin position="13"/>
        <end position="131"/>
    </location>
</feature>
<accession>A0A1X6Y9I3</accession>
<dbReference type="SUPFAM" id="SSF52821">
    <property type="entry name" value="Rhodanese/Cell cycle control phosphatase"/>
    <property type="match status" value="1"/>
</dbReference>
<dbReference type="InterPro" id="IPR001763">
    <property type="entry name" value="Rhodanese-like_dom"/>
</dbReference>
<dbReference type="GO" id="GO:0004792">
    <property type="term" value="F:thiosulfate-cyanide sulfurtransferase activity"/>
    <property type="evidence" value="ECO:0007669"/>
    <property type="project" value="InterPro"/>
</dbReference>
<protein>
    <submittedName>
        <fullName evidence="3">tRNA 2-selenouridine synthase</fullName>
        <ecNumber evidence="3">2.9.1.-</ecNumber>
    </submittedName>
</protein>
<sequence length="353" mass="38436">MKFTLADLRSLNDLPADTVIDARSPSEFAEDHVPGAINLPSLSDAERAEVGTIYVQDDRFKARKIGAAYVACNVAGYLQNELANKPGGWRPMVYCWRGGQRSNAFATILHQIGWRVRVLDGGYRAYRRLVVQRLYDNTLPIRPVLLDGNTGTAKTRLLALLAERGWQVIDLEGLANHRGSALGGVAGGQPGQKLFEGRLAQVLSGMDPARPVVIEAESNKVGQRIVPPALWSAMCAAPTVEISAPLAERARYLARAYSDITATPDHLARQLDLLRHIRGNAQVDEWQGMAAAGEFEALAGALILRHYDPAYTKARGRKPQGPEQHVGIAALDDAGLQRALPDLEEALTRAARD</sequence>
<keyword evidence="4" id="KW-1185">Reference proteome</keyword>
<keyword evidence="1" id="KW-0711">Selenium</keyword>
<dbReference type="NCBIfam" id="NF008752">
    <property type="entry name" value="PRK11784.1-4"/>
    <property type="match status" value="1"/>
</dbReference>
<evidence type="ECO:0000313" key="4">
    <source>
        <dbReference type="Proteomes" id="UP000193207"/>
    </source>
</evidence>
<dbReference type="EMBL" id="FWFU01000001">
    <property type="protein sequence ID" value="SLN14548.1"/>
    <property type="molecule type" value="Genomic_DNA"/>
</dbReference>
<dbReference type="InterPro" id="IPR001307">
    <property type="entry name" value="Thiosulphate_STrfase_CS"/>
</dbReference>
<dbReference type="InterPro" id="IPR036873">
    <property type="entry name" value="Rhodanese-like_dom_sf"/>
</dbReference>
<evidence type="ECO:0000256" key="1">
    <source>
        <dbReference type="ARBA" id="ARBA00023266"/>
    </source>
</evidence>
<dbReference type="PANTHER" id="PTHR30401">
    <property type="entry name" value="TRNA 2-SELENOURIDINE SYNTHASE"/>
    <property type="match status" value="1"/>
</dbReference>
<dbReference type="SMART" id="SM00450">
    <property type="entry name" value="RHOD"/>
    <property type="match status" value="1"/>
</dbReference>
<dbReference type="GO" id="GO:0043828">
    <property type="term" value="F:tRNA 2-selenouridine synthase activity"/>
    <property type="evidence" value="ECO:0007669"/>
    <property type="project" value="InterPro"/>
</dbReference>
<dbReference type="Pfam" id="PF00581">
    <property type="entry name" value="Rhodanese"/>
    <property type="match status" value="1"/>
</dbReference>
<dbReference type="Pfam" id="PF26341">
    <property type="entry name" value="AAA_SelU"/>
    <property type="match status" value="1"/>
</dbReference>
<keyword evidence="3" id="KW-0808">Transferase</keyword>
<dbReference type="NCBIfam" id="TIGR03167">
    <property type="entry name" value="tRNA_sel_U_synt"/>
    <property type="match status" value="1"/>
</dbReference>
<gene>
    <name evidence="3" type="primary">selU</name>
    <name evidence="3" type="ORF">ROH8110_00318</name>
</gene>
<reference evidence="3 4" key="1">
    <citation type="submission" date="2017-03" db="EMBL/GenBank/DDBJ databases">
        <authorList>
            <person name="Afonso C.L."/>
            <person name="Miller P.J."/>
            <person name="Scott M.A."/>
            <person name="Spackman E."/>
            <person name="Goraichik I."/>
            <person name="Dimitrov K.M."/>
            <person name="Suarez D.L."/>
            <person name="Swayne D.E."/>
        </authorList>
    </citation>
    <scope>NUCLEOTIDE SEQUENCE [LARGE SCALE GENOMIC DNA]</scope>
    <source>
        <strain evidence="3 4">CECT 8110</strain>
    </source>
</reference>
<organism evidence="3 4">
    <name type="scientific">Roseovarius halotolerans</name>
    <dbReference type="NCBI Taxonomy" id="505353"/>
    <lineage>
        <taxon>Bacteria</taxon>
        <taxon>Pseudomonadati</taxon>
        <taxon>Pseudomonadota</taxon>
        <taxon>Alphaproteobacteria</taxon>
        <taxon>Rhodobacterales</taxon>
        <taxon>Roseobacteraceae</taxon>
        <taxon>Roseovarius</taxon>
    </lineage>
</organism>